<name>A0ACA9R5Y1_9GLOM</name>
<gene>
    <name evidence="1" type="ORF">RPERSI_LOCUS17203</name>
</gene>
<keyword evidence="2" id="KW-1185">Reference proteome</keyword>
<evidence type="ECO:0000313" key="2">
    <source>
        <dbReference type="Proteomes" id="UP000789920"/>
    </source>
</evidence>
<organism evidence="1 2">
    <name type="scientific">Racocetra persica</name>
    <dbReference type="NCBI Taxonomy" id="160502"/>
    <lineage>
        <taxon>Eukaryota</taxon>
        <taxon>Fungi</taxon>
        <taxon>Fungi incertae sedis</taxon>
        <taxon>Mucoromycota</taxon>
        <taxon>Glomeromycotina</taxon>
        <taxon>Glomeromycetes</taxon>
        <taxon>Diversisporales</taxon>
        <taxon>Gigasporaceae</taxon>
        <taxon>Racocetra</taxon>
    </lineage>
</organism>
<evidence type="ECO:0000313" key="1">
    <source>
        <dbReference type="EMBL" id="CAG8778216.1"/>
    </source>
</evidence>
<feature type="non-terminal residue" evidence="1">
    <location>
        <position position="1"/>
    </location>
</feature>
<proteinExistence type="predicted"/>
<comment type="caution">
    <text evidence="1">The sequence shown here is derived from an EMBL/GenBank/DDBJ whole genome shotgun (WGS) entry which is preliminary data.</text>
</comment>
<protein>
    <submittedName>
        <fullName evidence="1">24170_t:CDS:1</fullName>
    </submittedName>
</protein>
<accession>A0ACA9R5Y1</accession>
<sequence>VFAKLSQNGETIYYRHDFSPADIISFQFTPADQVIKNEKG</sequence>
<dbReference type="EMBL" id="CAJVQC010043776">
    <property type="protein sequence ID" value="CAG8778216.1"/>
    <property type="molecule type" value="Genomic_DNA"/>
</dbReference>
<dbReference type="Proteomes" id="UP000789920">
    <property type="component" value="Unassembled WGS sequence"/>
</dbReference>
<reference evidence="1" key="1">
    <citation type="submission" date="2021-06" db="EMBL/GenBank/DDBJ databases">
        <authorList>
            <person name="Kallberg Y."/>
            <person name="Tangrot J."/>
            <person name="Rosling A."/>
        </authorList>
    </citation>
    <scope>NUCLEOTIDE SEQUENCE</scope>
    <source>
        <strain evidence="1">MA461A</strain>
    </source>
</reference>